<dbReference type="SUPFAM" id="SSF53067">
    <property type="entry name" value="Actin-like ATPase domain"/>
    <property type="match status" value="2"/>
</dbReference>
<dbReference type="OrthoDB" id="9781305at2"/>
<feature type="active site" description="Proton acceptor" evidence="16">
    <location>
        <position position="105"/>
    </location>
</feature>
<evidence type="ECO:0000256" key="6">
    <source>
        <dbReference type="ARBA" id="ARBA00012102"/>
    </source>
</evidence>
<accession>A0A6I1ERT0</accession>
<organism evidence="17 18">
    <name type="scientific">Sutterella seckii</name>
    <dbReference type="NCBI Taxonomy" id="1944635"/>
    <lineage>
        <taxon>Bacteria</taxon>
        <taxon>Pseudomonadati</taxon>
        <taxon>Pseudomonadota</taxon>
        <taxon>Betaproteobacteria</taxon>
        <taxon>Burkholderiales</taxon>
        <taxon>Sutterellaceae</taxon>
        <taxon>Sutterella</taxon>
    </lineage>
</organism>
<comment type="caution">
    <text evidence="16">Lacks conserved residue(s) required for the propagation of feature annotation.</text>
</comment>
<comment type="subcellular location">
    <subcellularLocation>
        <location evidence="3 16">Cytoplasm</location>
    </subcellularLocation>
</comment>
<comment type="caution">
    <text evidence="17">The sequence shown here is derived from an EMBL/GenBank/DDBJ whole genome shotgun (WGS) entry which is preliminary data.</text>
</comment>
<evidence type="ECO:0000256" key="12">
    <source>
        <dbReference type="ARBA" id="ARBA00022958"/>
    </source>
</evidence>
<evidence type="ECO:0000256" key="2">
    <source>
        <dbReference type="ARBA" id="ARBA00001958"/>
    </source>
</evidence>
<comment type="similarity">
    <text evidence="14 16">Belongs to the type III pantothenate kinase family.</text>
</comment>
<evidence type="ECO:0000256" key="4">
    <source>
        <dbReference type="ARBA" id="ARBA00005225"/>
    </source>
</evidence>
<dbReference type="EMBL" id="WEHX01000001">
    <property type="protein sequence ID" value="KAB7663286.1"/>
    <property type="molecule type" value="Genomic_DNA"/>
</dbReference>
<evidence type="ECO:0000313" key="18">
    <source>
        <dbReference type="Proteomes" id="UP000430564"/>
    </source>
</evidence>
<comment type="catalytic activity">
    <reaction evidence="1 16">
        <text>(R)-pantothenate + ATP = (R)-4'-phosphopantothenate + ADP + H(+)</text>
        <dbReference type="Rhea" id="RHEA:16373"/>
        <dbReference type="ChEBI" id="CHEBI:10986"/>
        <dbReference type="ChEBI" id="CHEBI:15378"/>
        <dbReference type="ChEBI" id="CHEBI:29032"/>
        <dbReference type="ChEBI" id="CHEBI:30616"/>
        <dbReference type="ChEBI" id="CHEBI:456216"/>
        <dbReference type="EC" id="2.7.1.33"/>
    </reaction>
</comment>
<evidence type="ECO:0000256" key="7">
    <source>
        <dbReference type="ARBA" id="ARBA00022490"/>
    </source>
</evidence>
<proteinExistence type="inferred from homology"/>
<keyword evidence="11 16" id="KW-0067">ATP-binding</keyword>
<keyword evidence="12 16" id="KW-0630">Potassium</keyword>
<name>A0A6I1ERT0_9BURK</name>
<dbReference type="GO" id="GO:0005524">
    <property type="term" value="F:ATP binding"/>
    <property type="evidence" value="ECO:0007669"/>
    <property type="project" value="UniProtKB-UniRule"/>
</dbReference>
<dbReference type="HAMAP" id="MF_01274">
    <property type="entry name" value="Pantothen_kinase_3"/>
    <property type="match status" value="1"/>
</dbReference>
<comment type="cofactor">
    <cofactor evidence="2">
        <name>K(+)</name>
        <dbReference type="ChEBI" id="CHEBI:29103"/>
    </cofactor>
</comment>
<sequence length="261" mass="28374">MKTLLIDLGNTALKWALLGDERTPHTVVHRGQSGFKEQLYSDWLELAPDRVIGCTVAAPELAFSATKFFNDHDISWNWVRSQNAFVSDDLTLRNAYSAPGKLGADRWCAALGAIDAAPGQSLLVVQMGTATTVDAVLCEAEGQYAFLGGRIAPGPTMMKKCLEDGIPLLKGELGEWRDFPQNTLNAIATGIMDAQAGLVRLAYEELIKRSGSARVVLAGGAARFIEPRLRGLVPNLMLQHNLVLLGLAAQARHRPRKEDMP</sequence>
<feature type="binding site" evidence="16">
    <location>
        <begin position="7"/>
        <end position="14"/>
    </location>
    <ligand>
        <name>ATP</name>
        <dbReference type="ChEBI" id="CHEBI:30616"/>
    </ligand>
</feature>
<dbReference type="PANTHER" id="PTHR34265:SF1">
    <property type="entry name" value="TYPE III PANTOTHENATE KINASE"/>
    <property type="match status" value="1"/>
</dbReference>
<dbReference type="GO" id="GO:0005737">
    <property type="term" value="C:cytoplasm"/>
    <property type="evidence" value="ECO:0007669"/>
    <property type="project" value="UniProtKB-SubCell"/>
</dbReference>
<comment type="function">
    <text evidence="16">Catalyzes the phosphorylation of pantothenate (Pan), the first step in CoA biosynthesis.</text>
</comment>
<dbReference type="AlphaFoldDB" id="A0A6I1ERT0"/>
<feature type="binding site" evidence="16">
    <location>
        <position position="183"/>
    </location>
    <ligand>
        <name>substrate</name>
    </ligand>
</feature>
<dbReference type="UniPathway" id="UPA00241">
    <property type="reaction ID" value="UER00352"/>
</dbReference>
<keyword evidence="9 16" id="KW-0547">Nucleotide-binding</keyword>
<evidence type="ECO:0000256" key="9">
    <source>
        <dbReference type="ARBA" id="ARBA00022741"/>
    </source>
</evidence>
<evidence type="ECO:0000256" key="14">
    <source>
        <dbReference type="ARBA" id="ARBA00038036"/>
    </source>
</evidence>
<dbReference type="Gene3D" id="3.30.420.40">
    <property type="match status" value="2"/>
</dbReference>
<dbReference type="NCBIfam" id="TIGR00671">
    <property type="entry name" value="baf"/>
    <property type="match status" value="1"/>
</dbReference>
<dbReference type="PANTHER" id="PTHR34265">
    <property type="entry name" value="TYPE III PANTOTHENATE KINASE"/>
    <property type="match status" value="1"/>
</dbReference>
<evidence type="ECO:0000256" key="13">
    <source>
        <dbReference type="ARBA" id="ARBA00022993"/>
    </source>
</evidence>
<dbReference type="GO" id="GO:0015937">
    <property type="term" value="P:coenzyme A biosynthetic process"/>
    <property type="evidence" value="ECO:0007669"/>
    <property type="project" value="UniProtKB-UniRule"/>
</dbReference>
<evidence type="ECO:0000256" key="16">
    <source>
        <dbReference type="HAMAP-Rule" id="MF_01274"/>
    </source>
</evidence>
<dbReference type="GO" id="GO:0004594">
    <property type="term" value="F:pantothenate kinase activity"/>
    <property type="evidence" value="ECO:0007669"/>
    <property type="project" value="UniProtKB-UniRule"/>
</dbReference>
<keyword evidence="13 16" id="KW-0173">Coenzyme A biosynthesis</keyword>
<keyword evidence="10 16" id="KW-0418">Kinase</keyword>
<feature type="binding site" evidence="16">
    <location>
        <position position="96"/>
    </location>
    <ligand>
        <name>substrate</name>
    </ligand>
</feature>
<evidence type="ECO:0000313" key="17">
    <source>
        <dbReference type="EMBL" id="KAB7663286.1"/>
    </source>
</evidence>
<comment type="cofactor">
    <cofactor evidence="16">
        <name>NH4(+)</name>
        <dbReference type="ChEBI" id="CHEBI:28938"/>
    </cofactor>
    <cofactor evidence="16">
        <name>K(+)</name>
        <dbReference type="ChEBI" id="CHEBI:29103"/>
    </cofactor>
    <text evidence="16">A monovalent cation. Ammonium or potassium.</text>
</comment>
<keyword evidence="7 16" id="KW-0963">Cytoplasm</keyword>
<evidence type="ECO:0000256" key="11">
    <source>
        <dbReference type="ARBA" id="ARBA00022840"/>
    </source>
</evidence>
<protein>
    <recommendedName>
        <fullName evidence="15 16">Type III pantothenate kinase</fullName>
        <ecNumber evidence="6 16">2.7.1.33</ecNumber>
    </recommendedName>
    <alternativeName>
        <fullName evidence="16">PanK-III</fullName>
    </alternativeName>
    <alternativeName>
        <fullName evidence="16">Pantothenic acid kinase</fullName>
    </alternativeName>
</protein>
<dbReference type="InterPro" id="IPR043129">
    <property type="entry name" value="ATPase_NBD"/>
</dbReference>
<reference evidence="17 18" key="1">
    <citation type="submission" date="2019-10" db="EMBL/GenBank/DDBJ databases">
        <title>Genome diversity of Sutterella seckii.</title>
        <authorList>
            <person name="Chaplin A.V."/>
            <person name="Sokolova S.R."/>
            <person name="Mosin K.A."/>
            <person name="Ivanova E.L."/>
            <person name="Kochetkova T.O."/>
            <person name="Goltsov A.Y."/>
            <person name="Trofimov D.Y."/>
            <person name="Efimov B.A."/>
        </authorList>
    </citation>
    <scope>NUCLEOTIDE SEQUENCE [LARGE SCALE GENOMIC DNA]</scope>
    <source>
        <strain evidence="17 18">ASD393</strain>
    </source>
</reference>
<dbReference type="CDD" id="cd24015">
    <property type="entry name" value="ASKHA_NBD_PanK-III"/>
    <property type="match status" value="1"/>
</dbReference>
<dbReference type="EC" id="2.7.1.33" evidence="6 16"/>
<comment type="pathway">
    <text evidence="4 16">Cofactor biosynthesis; coenzyme A biosynthesis; CoA from (R)-pantothenate: step 1/5.</text>
</comment>
<dbReference type="RefSeq" id="WP_152157222.1">
    <property type="nucleotide sequence ID" value="NZ_WEHX01000001.1"/>
</dbReference>
<evidence type="ECO:0000256" key="15">
    <source>
        <dbReference type="ARBA" id="ARBA00040883"/>
    </source>
</evidence>
<keyword evidence="8 16" id="KW-0808">Transferase</keyword>
<evidence type="ECO:0000256" key="3">
    <source>
        <dbReference type="ARBA" id="ARBA00004496"/>
    </source>
</evidence>
<evidence type="ECO:0000256" key="1">
    <source>
        <dbReference type="ARBA" id="ARBA00001206"/>
    </source>
</evidence>
<evidence type="ECO:0000256" key="8">
    <source>
        <dbReference type="ARBA" id="ARBA00022679"/>
    </source>
</evidence>
<evidence type="ECO:0000256" key="5">
    <source>
        <dbReference type="ARBA" id="ARBA00011738"/>
    </source>
</evidence>
<feature type="binding site" evidence="16">
    <location>
        <position position="129"/>
    </location>
    <ligand>
        <name>ATP</name>
        <dbReference type="ChEBI" id="CHEBI:30616"/>
    </ligand>
</feature>
<comment type="subunit">
    <text evidence="5 16">Homodimer.</text>
</comment>
<dbReference type="Pfam" id="PF03309">
    <property type="entry name" value="Pan_kinase"/>
    <property type="match status" value="1"/>
</dbReference>
<evidence type="ECO:0000256" key="10">
    <source>
        <dbReference type="ARBA" id="ARBA00022777"/>
    </source>
</evidence>
<dbReference type="Proteomes" id="UP000430564">
    <property type="component" value="Unassembled WGS sequence"/>
</dbReference>
<gene>
    <name evidence="16" type="primary">coaX</name>
    <name evidence="17" type="ORF">GBM95_00110</name>
</gene>
<feature type="binding site" evidence="16">
    <location>
        <begin position="103"/>
        <end position="106"/>
    </location>
    <ligand>
        <name>substrate</name>
    </ligand>
</feature>
<dbReference type="InterPro" id="IPR004619">
    <property type="entry name" value="Type_III_PanK"/>
</dbReference>